<accession>A0ABY4U7Y5</accession>
<name>A0ABY4U7Y5_9SPHN</name>
<dbReference type="InterPro" id="IPR017642">
    <property type="entry name" value="DNA_S_mod_DndB"/>
</dbReference>
<sequence>MNSRTKLSLPFQELEQPVGKFYSTVVPAQRLLEICQFDFRQIKENKGVKDFMGIQRKLRDDRVSEIRRYIGTVDASFPTSIVISVDERCASFENVDGRRHLVLQPYQDPEDERIVIPFRGIATIIDGQHRLKAFENTEFNWDLSVNIFIGIEEGTQAMIFSKVNLAQTKVNKSLVYDLFALDKDRSPEKTSHEIVVSLNSRQDSPLYQKIKRLGSATDGVFGETLSQATVVRGILPYISKDPMTDRDIGKRFGFWPDRGQEDFERRIFYPFFREGEDHKILAILINFFSAVSEKWADAWEDSGRGTMLSKTNGYNALIRYLRDAYLTLTTKPAVPTKDDFRELLDRCELKDEDFNTDRYVPGSSGAAALYRDLSDSLPAAE</sequence>
<dbReference type="RefSeq" id="WP_301642628.1">
    <property type="nucleotide sequence ID" value="NZ_CP098494.1"/>
</dbReference>
<organism evidence="1 2">
    <name type="scientific">Qipengyuania citrea</name>
    <dbReference type="NCBI Taxonomy" id="225971"/>
    <lineage>
        <taxon>Bacteria</taxon>
        <taxon>Pseudomonadati</taxon>
        <taxon>Pseudomonadota</taxon>
        <taxon>Alphaproteobacteria</taxon>
        <taxon>Sphingomonadales</taxon>
        <taxon>Erythrobacteraceae</taxon>
        <taxon>Qipengyuania</taxon>
    </lineage>
</organism>
<dbReference type="Pfam" id="PF14072">
    <property type="entry name" value="DndB"/>
    <property type="match status" value="1"/>
</dbReference>
<dbReference type="CDD" id="cd16413">
    <property type="entry name" value="DGQHR_domain"/>
    <property type="match status" value="1"/>
</dbReference>
<protein>
    <submittedName>
        <fullName evidence="1">DGQHR domain-containing protein</fullName>
    </submittedName>
</protein>
<keyword evidence="2" id="KW-1185">Reference proteome</keyword>
<proteinExistence type="predicted"/>
<dbReference type="EMBL" id="CP098494">
    <property type="protein sequence ID" value="USA62205.1"/>
    <property type="molecule type" value="Genomic_DNA"/>
</dbReference>
<dbReference type="InterPro" id="IPR017601">
    <property type="entry name" value="DGQHR-contain_dom"/>
</dbReference>
<evidence type="ECO:0000313" key="1">
    <source>
        <dbReference type="EMBL" id="USA62205.1"/>
    </source>
</evidence>
<gene>
    <name evidence="1" type="ORF">NCF85_04260</name>
</gene>
<evidence type="ECO:0000313" key="2">
    <source>
        <dbReference type="Proteomes" id="UP001056619"/>
    </source>
</evidence>
<dbReference type="NCBIfam" id="TIGR03187">
    <property type="entry name" value="DGQHR"/>
    <property type="match status" value="1"/>
</dbReference>
<reference evidence="1 2" key="1">
    <citation type="submission" date="2022-06" db="EMBL/GenBank/DDBJ databases">
        <authorList>
            <person name="Liu G."/>
        </authorList>
    </citation>
    <scope>NUCLEOTIDE SEQUENCE [LARGE SCALE GENOMIC DNA]</scope>
    <source>
        <strain evidence="1 2">E4</strain>
    </source>
</reference>
<dbReference type="Proteomes" id="UP001056619">
    <property type="component" value="Chromosome"/>
</dbReference>